<name>A0AAU8FLA5_9BACT</name>
<dbReference type="InterPro" id="IPR006860">
    <property type="entry name" value="FecR"/>
</dbReference>
<evidence type="ECO:0000259" key="2">
    <source>
        <dbReference type="Pfam" id="PF16344"/>
    </source>
</evidence>
<dbReference type="RefSeq" id="WP_353719865.1">
    <property type="nucleotide sequence ID" value="NZ_CP159289.1"/>
</dbReference>
<feature type="domain" description="Protein FecR C-terminal" evidence="2">
    <location>
        <begin position="260"/>
        <end position="328"/>
    </location>
</feature>
<dbReference type="InterPro" id="IPR012373">
    <property type="entry name" value="Ferrdict_sens_TM"/>
</dbReference>
<proteinExistence type="predicted"/>
<dbReference type="Pfam" id="PF16344">
    <property type="entry name" value="FecR_C"/>
    <property type="match status" value="1"/>
</dbReference>
<organism evidence="3">
    <name type="scientific">Dyadobacter sp. 676</name>
    <dbReference type="NCBI Taxonomy" id="3088362"/>
    <lineage>
        <taxon>Bacteria</taxon>
        <taxon>Pseudomonadati</taxon>
        <taxon>Bacteroidota</taxon>
        <taxon>Cytophagia</taxon>
        <taxon>Cytophagales</taxon>
        <taxon>Spirosomataceae</taxon>
        <taxon>Dyadobacter</taxon>
    </lineage>
</organism>
<reference evidence="3" key="1">
    <citation type="submission" date="2024-06" db="EMBL/GenBank/DDBJ databases">
        <title>Sequencing and assembly of the genome of Dyadobacter sp. strain 676, a symbiont of Cyamopsis tetragonoloba.</title>
        <authorList>
            <person name="Guro P."/>
            <person name="Sazanova A."/>
            <person name="Kuznetsova I."/>
            <person name="Belimov A."/>
            <person name="Safronova V."/>
        </authorList>
    </citation>
    <scope>NUCLEOTIDE SEQUENCE</scope>
    <source>
        <strain evidence="3">676</strain>
    </source>
</reference>
<dbReference type="PANTHER" id="PTHR30273">
    <property type="entry name" value="PERIPLASMIC SIGNAL SENSOR AND SIGMA FACTOR ACTIVATOR FECR-RELATED"/>
    <property type="match status" value="1"/>
</dbReference>
<evidence type="ECO:0000313" key="3">
    <source>
        <dbReference type="EMBL" id="XCH24550.1"/>
    </source>
</evidence>
<feature type="domain" description="FecR protein" evidence="1">
    <location>
        <begin position="118"/>
        <end position="213"/>
    </location>
</feature>
<accession>A0AAU8FLA5</accession>
<protein>
    <submittedName>
        <fullName evidence="3">FecR domain-containing protein</fullName>
    </submittedName>
</protein>
<evidence type="ECO:0000259" key="1">
    <source>
        <dbReference type="Pfam" id="PF04773"/>
    </source>
</evidence>
<gene>
    <name evidence="3" type="ORF">ABV298_30355</name>
</gene>
<dbReference type="GO" id="GO:0016989">
    <property type="term" value="F:sigma factor antagonist activity"/>
    <property type="evidence" value="ECO:0007669"/>
    <property type="project" value="TreeGrafter"/>
</dbReference>
<dbReference type="EMBL" id="CP159289">
    <property type="protein sequence ID" value="XCH24550.1"/>
    <property type="molecule type" value="Genomic_DNA"/>
</dbReference>
<dbReference type="Gene3D" id="3.55.50.30">
    <property type="match status" value="1"/>
</dbReference>
<dbReference type="AlphaFoldDB" id="A0AAU8FLA5"/>
<dbReference type="Pfam" id="PF04773">
    <property type="entry name" value="FecR"/>
    <property type="match status" value="1"/>
</dbReference>
<dbReference type="InterPro" id="IPR032508">
    <property type="entry name" value="FecR_C"/>
</dbReference>
<dbReference type="Gene3D" id="2.60.120.1440">
    <property type="match status" value="1"/>
</dbReference>
<dbReference type="PIRSF" id="PIRSF018266">
    <property type="entry name" value="FecR"/>
    <property type="match status" value="1"/>
</dbReference>
<dbReference type="PANTHER" id="PTHR30273:SF2">
    <property type="entry name" value="PROTEIN FECR"/>
    <property type="match status" value="1"/>
</dbReference>
<sequence>MESNITKEVIFSYLAGSCTALQKSLIDDWVKDEVNRELFFSWLYEWEKKNAQYQVDVEAGLDRHRAWVMSLGESEAVADFKPPVVGRLFPPRIVAAACGLLMTLLAGWLSQDVIRYKTYETDFGEIRKITLSDGSKVVVNANSTLRVPRFGFGNSKREVLLTGEASFDVVHTQNHTRFVVKTNKNMNVEVLGTEFDVYARSSGARVVLNTGKIQLHYSDGHNDQKLTLKPGDLVSMDRKGKMTMSHTAQPQNYSAWKYHRFVFEDESFRQICNRLEETFGTEIIIRDRALADKEISGSFTALDAEELLDLLSLAGDFSYISKDSRIIVSGDTPSVNDLETQKE</sequence>